<gene>
    <name evidence="4" type="ORF">BVRB_030560</name>
</gene>
<comment type="subcellular location">
    <subcellularLocation>
        <location evidence="1">Cytoplasm</location>
    </subcellularLocation>
</comment>
<keyword evidence="3" id="KW-0653">Protein transport</keyword>
<name>A0A0J8AXJ3_BETVV</name>
<sequence>SDGAEFSRRGFDAQEAFDDPRINACNMLIDLVRVRTSDVFPGVMQIINNHLSSPENDHILIDGALLLFGSLSRVLLSKQNDLPHAVREIFVNNVMPLISHRSGILRTRSVWVCGRYAALSDAKQSIAPVFDLLRNDKTIPVVTSASIAFSELLRAHADAIDQLKDHLPVILEQYVSLIDSVGNETVISTLEDIVGRFPPSAVAPFILRLTEKLIAVFSMHVFA</sequence>
<dbReference type="InterPro" id="IPR016024">
    <property type="entry name" value="ARM-type_fold"/>
</dbReference>
<evidence type="ECO:0000313" key="5">
    <source>
        <dbReference type="Proteomes" id="UP000035740"/>
    </source>
</evidence>
<accession>A0A0J8AXJ3</accession>
<evidence type="ECO:0008006" key="6">
    <source>
        <dbReference type="Google" id="ProtNLM"/>
    </source>
</evidence>
<dbReference type="AlphaFoldDB" id="A0A0J8AXJ3"/>
<dbReference type="GO" id="GO:0005635">
    <property type="term" value="C:nuclear envelope"/>
    <property type="evidence" value="ECO:0007669"/>
    <property type="project" value="TreeGrafter"/>
</dbReference>
<dbReference type="PANTHER" id="PTHR10997:SF18">
    <property type="entry name" value="D-IMPORTIN 7_RANBP7"/>
    <property type="match status" value="1"/>
</dbReference>
<reference evidence="4 5" key="1">
    <citation type="journal article" date="2014" name="Nature">
        <title>The genome of the recently domesticated crop plant sugar beet (Beta vulgaris).</title>
        <authorList>
            <person name="Dohm J.C."/>
            <person name="Minoche A.E."/>
            <person name="Holtgrawe D."/>
            <person name="Capella-Gutierrez S."/>
            <person name="Zakrzewski F."/>
            <person name="Tafer H."/>
            <person name="Rupp O."/>
            <person name="Sorensen T.R."/>
            <person name="Stracke R."/>
            <person name="Reinhardt R."/>
            <person name="Goesmann A."/>
            <person name="Kraft T."/>
            <person name="Schulz B."/>
            <person name="Stadler P.F."/>
            <person name="Schmidt T."/>
            <person name="Gabaldon T."/>
            <person name="Lehrach H."/>
            <person name="Weisshaar B."/>
            <person name="Himmelbauer H."/>
        </authorList>
    </citation>
    <scope>NUCLEOTIDE SEQUENCE [LARGE SCALE GENOMIC DNA]</scope>
    <source>
        <tissue evidence="4">Taproot</tissue>
    </source>
</reference>
<evidence type="ECO:0000256" key="3">
    <source>
        <dbReference type="ARBA" id="ARBA00022927"/>
    </source>
</evidence>
<keyword evidence="5" id="KW-1185">Reference proteome</keyword>
<protein>
    <recommendedName>
        <fullName evidence="6">Clathrin/coatomer adaptor adaptin-like N-terminal domain-containing protein</fullName>
    </recommendedName>
</protein>
<evidence type="ECO:0000313" key="4">
    <source>
        <dbReference type="EMBL" id="KMS93529.1"/>
    </source>
</evidence>
<evidence type="ECO:0000256" key="1">
    <source>
        <dbReference type="ARBA" id="ARBA00004496"/>
    </source>
</evidence>
<keyword evidence="2" id="KW-0963">Cytoplasm</keyword>
<dbReference type="GO" id="GO:0006606">
    <property type="term" value="P:protein import into nucleus"/>
    <property type="evidence" value="ECO:0007669"/>
    <property type="project" value="TreeGrafter"/>
</dbReference>
<dbReference type="OMA" id="DPRINAC"/>
<dbReference type="InterPro" id="IPR011989">
    <property type="entry name" value="ARM-like"/>
</dbReference>
<dbReference type="EMBL" id="KQ101745">
    <property type="protein sequence ID" value="KMS93529.1"/>
    <property type="molecule type" value="Genomic_DNA"/>
</dbReference>
<evidence type="ECO:0000256" key="2">
    <source>
        <dbReference type="ARBA" id="ARBA00022490"/>
    </source>
</evidence>
<dbReference type="PANTHER" id="PTHR10997">
    <property type="entry name" value="IMPORTIN-7, 8, 11"/>
    <property type="match status" value="1"/>
</dbReference>
<feature type="non-terminal residue" evidence="4">
    <location>
        <position position="223"/>
    </location>
</feature>
<keyword evidence="3" id="KW-0813">Transport</keyword>
<dbReference type="SUPFAM" id="SSF48371">
    <property type="entry name" value="ARM repeat"/>
    <property type="match status" value="1"/>
</dbReference>
<dbReference type="Gene3D" id="1.25.10.10">
    <property type="entry name" value="Leucine-rich Repeat Variant"/>
    <property type="match status" value="1"/>
</dbReference>
<dbReference type="Gramene" id="KMS93529">
    <property type="protein sequence ID" value="KMS93529"/>
    <property type="gene ID" value="BVRB_030560"/>
</dbReference>
<proteinExistence type="predicted"/>
<dbReference type="Proteomes" id="UP000035740">
    <property type="component" value="Unassembled WGS sequence"/>
</dbReference>
<feature type="non-terminal residue" evidence="4">
    <location>
        <position position="1"/>
    </location>
</feature>
<dbReference type="GO" id="GO:0005829">
    <property type="term" value="C:cytosol"/>
    <property type="evidence" value="ECO:0007669"/>
    <property type="project" value="TreeGrafter"/>
</dbReference>
<organism evidence="4 5">
    <name type="scientific">Beta vulgaris subsp. vulgaris</name>
    <name type="common">Beet</name>
    <dbReference type="NCBI Taxonomy" id="3555"/>
    <lineage>
        <taxon>Eukaryota</taxon>
        <taxon>Viridiplantae</taxon>
        <taxon>Streptophyta</taxon>
        <taxon>Embryophyta</taxon>
        <taxon>Tracheophyta</taxon>
        <taxon>Spermatophyta</taxon>
        <taxon>Magnoliopsida</taxon>
        <taxon>eudicotyledons</taxon>
        <taxon>Gunneridae</taxon>
        <taxon>Pentapetalae</taxon>
        <taxon>Caryophyllales</taxon>
        <taxon>Chenopodiaceae</taxon>
        <taxon>Betoideae</taxon>
        <taxon>Beta</taxon>
    </lineage>
</organism>